<dbReference type="AlphaFoldDB" id="A0A7X9XRK7"/>
<gene>
    <name evidence="1" type="ORF">HF849_20905</name>
</gene>
<accession>A0A7X9XRK7</accession>
<proteinExistence type="predicted"/>
<dbReference type="EMBL" id="JABAGD010000051">
    <property type="protein sequence ID" value="NMF07156.1"/>
    <property type="molecule type" value="Genomic_DNA"/>
</dbReference>
<evidence type="ECO:0000313" key="1">
    <source>
        <dbReference type="EMBL" id="NMF07156.1"/>
    </source>
</evidence>
<dbReference type="RefSeq" id="WP_168983020.1">
    <property type="nucleotide sequence ID" value="NZ_JABAGD010000051.1"/>
</dbReference>
<evidence type="ECO:0008006" key="3">
    <source>
        <dbReference type="Google" id="ProtNLM"/>
    </source>
</evidence>
<reference evidence="1 2" key="1">
    <citation type="submission" date="2020-04" db="EMBL/GenBank/DDBJ databases">
        <authorList>
            <person name="Hitch T.C.A."/>
            <person name="Wylensek D."/>
            <person name="Clavel T."/>
        </authorList>
    </citation>
    <scope>NUCLEOTIDE SEQUENCE [LARGE SCALE GENOMIC DNA]</scope>
    <source>
        <strain evidence="1 2">WB01_NA02</strain>
    </source>
</reference>
<comment type="caution">
    <text evidence="1">The sequence shown here is derived from an EMBL/GenBank/DDBJ whole genome shotgun (WGS) entry which is preliminary data.</text>
</comment>
<sequence>MLWDKPYSKIYNEKIKRYNFAAILEEPTYGEEVVKSELSQGAYKLITEWQRDIYFNKEFLKDYFELRKLPISEKVIDFFCVYGGRAFCYEDHLLFMDTIQINQGYIIQSFPMHADEKDGNFYYDCMDYHYAGDWGPHIDQNGRIHSFSMGEYYKEADNMAEFMEQQWHKAVNNRENLKHIINGTEERKNYLHNRSIKRKDNILQNVYEYLIPYCIPEMIKMIEPLIFLILEKNISLNDEQVNQLMEGILTNQNISEELIMDILEFLSFKHNSLKTILNMVDVVSKVTLQKRKEQFLIDKLIQWEDDYPEVKKIF</sequence>
<organism evidence="1 2">
    <name type="scientific">Clostridium beijerinckii</name>
    <name type="common">Clostridium MP</name>
    <dbReference type="NCBI Taxonomy" id="1520"/>
    <lineage>
        <taxon>Bacteria</taxon>
        <taxon>Bacillati</taxon>
        <taxon>Bacillota</taxon>
        <taxon>Clostridia</taxon>
        <taxon>Eubacteriales</taxon>
        <taxon>Clostridiaceae</taxon>
        <taxon>Clostridium</taxon>
    </lineage>
</organism>
<protein>
    <recommendedName>
        <fullName evidence="3">SMI1/KNR4 family protein</fullName>
    </recommendedName>
</protein>
<dbReference type="Proteomes" id="UP000587880">
    <property type="component" value="Unassembled WGS sequence"/>
</dbReference>
<evidence type="ECO:0000313" key="2">
    <source>
        <dbReference type="Proteomes" id="UP000587880"/>
    </source>
</evidence>
<name>A0A7X9XRK7_CLOBE</name>